<keyword evidence="2" id="KW-0378">Hydrolase</keyword>
<dbReference type="InterPro" id="IPR051044">
    <property type="entry name" value="MAG_DAG_Lipase"/>
</dbReference>
<keyword evidence="3" id="KW-1185">Reference proteome</keyword>
<dbReference type="GO" id="GO:0016787">
    <property type="term" value="F:hydrolase activity"/>
    <property type="evidence" value="ECO:0007669"/>
    <property type="project" value="UniProtKB-KW"/>
</dbReference>
<dbReference type="Proteomes" id="UP001562065">
    <property type="component" value="Unassembled WGS sequence"/>
</dbReference>
<sequence>MTTSTTPPAVPFFIDAPGGHRVCVRLWTSNGAARGIVHWCHGMAEHGGRYEALAAALNSAGWHLCVHDHRGHGGSISDSAPLGHFGDREGWDAVLSDVQRVRDHLAPRFPGLPYVLGGHSMGSFVALAYAERCGHDRAPQALVLCGSNHDTALRYRLALLPISWARWRAGARGSSPLISKLTFDTWARSIHPRRTEFDWLSTDPATVDAYLADPLCGFDCSTQLWHDLLSALVTVHSPAGLARLPSSLPIWLMGGRGDPMSRHGKGMVALARHLRRAGAEQVTLTQYDGRHEILNDHCQQEARGDLLQWLGKVPNSTTER</sequence>
<organism evidence="2 3">
    <name type="scientific">Isoalcanivorax beigongshangi</name>
    <dbReference type="NCBI Taxonomy" id="3238810"/>
    <lineage>
        <taxon>Bacteria</taxon>
        <taxon>Pseudomonadati</taxon>
        <taxon>Pseudomonadota</taxon>
        <taxon>Gammaproteobacteria</taxon>
        <taxon>Oceanospirillales</taxon>
        <taxon>Alcanivoracaceae</taxon>
        <taxon>Isoalcanivorax</taxon>
    </lineage>
</organism>
<dbReference type="InterPro" id="IPR029058">
    <property type="entry name" value="AB_hydrolase_fold"/>
</dbReference>
<dbReference type="PANTHER" id="PTHR11614">
    <property type="entry name" value="PHOSPHOLIPASE-RELATED"/>
    <property type="match status" value="1"/>
</dbReference>
<name>A0ABV4AH01_9GAMM</name>
<reference evidence="2 3" key="1">
    <citation type="submission" date="2024-07" db="EMBL/GenBank/DDBJ databases">
        <authorList>
            <person name="Ren Q."/>
        </authorList>
    </citation>
    <scope>NUCLEOTIDE SEQUENCE [LARGE SCALE GENOMIC DNA]</scope>
    <source>
        <strain evidence="2 3">REN37</strain>
    </source>
</reference>
<dbReference type="InterPro" id="IPR022742">
    <property type="entry name" value="Hydrolase_4"/>
</dbReference>
<dbReference type="Gene3D" id="3.40.50.1820">
    <property type="entry name" value="alpha/beta hydrolase"/>
    <property type="match status" value="1"/>
</dbReference>
<accession>A0ABV4AH01</accession>
<proteinExistence type="predicted"/>
<evidence type="ECO:0000313" key="3">
    <source>
        <dbReference type="Proteomes" id="UP001562065"/>
    </source>
</evidence>
<dbReference type="EMBL" id="JBGCUO010000001">
    <property type="protein sequence ID" value="MEY1662121.1"/>
    <property type="molecule type" value="Genomic_DNA"/>
</dbReference>
<dbReference type="SUPFAM" id="SSF53474">
    <property type="entry name" value="alpha/beta-Hydrolases"/>
    <property type="match status" value="1"/>
</dbReference>
<protein>
    <submittedName>
        <fullName evidence="2">Alpha/beta fold hydrolase</fullName>
    </submittedName>
</protein>
<gene>
    <name evidence="2" type="ORF">AB5I84_08180</name>
</gene>
<dbReference type="Pfam" id="PF12146">
    <property type="entry name" value="Hydrolase_4"/>
    <property type="match status" value="1"/>
</dbReference>
<evidence type="ECO:0000259" key="1">
    <source>
        <dbReference type="Pfam" id="PF12146"/>
    </source>
</evidence>
<comment type="caution">
    <text evidence="2">The sequence shown here is derived from an EMBL/GenBank/DDBJ whole genome shotgun (WGS) entry which is preliminary data.</text>
</comment>
<evidence type="ECO:0000313" key="2">
    <source>
        <dbReference type="EMBL" id="MEY1662121.1"/>
    </source>
</evidence>
<feature type="domain" description="Serine aminopeptidase S33" evidence="1">
    <location>
        <begin position="32"/>
        <end position="296"/>
    </location>
</feature>
<dbReference type="RefSeq" id="WP_369455362.1">
    <property type="nucleotide sequence ID" value="NZ_JBGCUO010000001.1"/>
</dbReference>